<accession>A0ABD0UU81</accession>
<gene>
    <name evidence="2" type="ORF">M5K25_017348</name>
</gene>
<evidence type="ECO:0000313" key="3">
    <source>
        <dbReference type="Proteomes" id="UP001552299"/>
    </source>
</evidence>
<dbReference type="Proteomes" id="UP001552299">
    <property type="component" value="Unassembled WGS sequence"/>
</dbReference>
<comment type="caution">
    <text evidence="2">The sequence shown here is derived from an EMBL/GenBank/DDBJ whole genome shotgun (WGS) entry which is preliminary data.</text>
</comment>
<reference evidence="2 3" key="1">
    <citation type="journal article" date="2024" name="Plant Biotechnol. J.">
        <title>Dendrobium thyrsiflorum genome and its molecular insights into genes involved in important horticultural traits.</title>
        <authorList>
            <person name="Chen B."/>
            <person name="Wang J.Y."/>
            <person name="Zheng P.J."/>
            <person name="Li K.L."/>
            <person name="Liang Y.M."/>
            <person name="Chen X.F."/>
            <person name="Zhang C."/>
            <person name="Zhao X."/>
            <person name="He X."/>
            <person name="Zhang G.Q."/>
            <person name="Liu Z.J."/>
            <person name="Xu Q."/>
        </authorList>
    </citation>
    <scope>NUCLEOTIDE SEQUENCE [LARGE SCALE GENOMIC DNA]</scope>
    <source>
        <strain evidence="2">GZMU011</strain>
    </source>
</reference>
<dbReference type="EMBL" id="JANQDX010000013">
    <property type="protein sequence ID" value="KAL0913856.1"/>
    <property type="molecule type" value="Genomic_DNA"/>
</dbReference>
<protein>
    <submittedName>
        <fullName evidence="2">Uncharacterized protein</fullName>
    </submittedName>
</protein>
<feature type="compositionally biased region" description="Basic and acidic residues" evidence="1">
    <location>
        <begin position="644"/>
        <end position="657"/>
    </location>
</feature>
<keyword evidence="3" id="KW-1185">Reference proteome</keyword>
<dbReference type="AlphaFoldDB" id="A0ABD0UU81"/>
<proteinExistence type="predicted"/>
<organism evidence="2 3">
    <name type="scientific">Dendrobium thyrsiflorum</name>
    <name type="common">Pinecone-like raceme dendrobium</name>
    <name type="synonym">Orchid</name>
    <dbReference type="NCBI Taxonomy" id="117978"/>
    <lineage>
        <taxon>Eukaryota</taxon>
        <taxon>Viridiplantae</taxon>
        <taxon>Streptophyta</taxon>
        <taxon>Embryophyta</taxon>
        <taxon>Tracheophyta</taxon>
        <taxon>Spermatophyta</taxon>
        <taxon>Magnoliopsida</taxon>
        <taxon>Liliopsida</taxon>
        <taxon>Asparagales</taxon>
        <taxon>Orchidaceae</taxon>
        <taxon>Epidendroideae</taxon>
        <taxon>Malaxideae</taxon>
        <taxon>Dendrobiinae</taxon>
        <taxon>Dendrobium</taxon>
    </lineage>
</organism>
<feature type="compositionally biased region" description="Polar residues" evidence="1">
    <location>
        <begin position="628"/>
        <end position="641"/>
    </location>
</feature>
<sequence>MVAKKVDALEERLEGEMSQMKAMVDDRISTIEGQVSDLHEMVKKILENQNQTATSEARGLIGRNMNSEIRRRENDVEIIEERGGRYRERHDLLPSMPSFDFDCPVSCSPSHEDLKLYLPWTIFDPPLLLSIGSSPRQASELSPISKNQTKSDSKSRIDISAFAILCTTASWQSGLFPFVERQTVFNVFIPEQQLVADFRTQLVDYNSLECLEATRAIVTNWSWIGVDSKLQQRGKSHKHCSYAKVGMANRFGDEVAGGLGLEEVGAAGWGGPAAGLEGAGGLGGQKRLAGGAYREVADRKKLVNVRQGTNAPPEFDLQWPKSTSRGSGQRTRRQYCHFRKKCQRKATMCQVATAPVTNDPKLHLSLALAAATTHPLLLPNGHGHHSPPSTNPRQTTPSRLLLSILPPRLNKLCMGDPASDHGFLYDEQGRVDILNSPFFDVSFGNDRTADEYVDRVIYQLTLVLEDHLPRGPWYIIESRHGKEKCHHAYPISQSETFAQQDNTDAINQSEARINGDWNHHQELGWERWAGGKGKARDSGGYKREALGLALDSVAKISITAPLRGTASSALASPFFTATEVDAVEGRSSRTSLDSKCTEDCGSLTEQDKSSFRFSEVSPSMTKKDRSFSLETTSPWGSSGVATSKPDKEENPIGKEDSTNLLSSLTPNLPLDEATNEKSGSSKAFETKLASTSRPSVVSSSSKTFWIDSPLALLDLIAAA</sequence>
<evidence type="ECO:0000313" key="2">
    <source>
        <dbReference type="EMBL" id="KAL0913856.1"/>
    </source>
</evidence>
<feature type="compositionally biased region" description="Low complexity" evidence="1">
    <location>
        <begin position="658"/>
        <end position="670"/>
    </location>
</feature>
<feature type="region of interest" description="Disordered" evidence="1">
    <location>
        <begin position="622"/>
        <end position="692"/>
    </location>
</feature>
<evidence type="ECO:0000256" key="1">
    <source>
        <dbReference type="SAM" id="MobiDB-lite"/>
    </source>
</evidence>
<name>A0ABD0UU81_DENTH</name>
<feature type="region of interest" description="Disordered" evidence="1">
    <location>
        <begin position="309"/>
        <end position="332"/>
    </location>
</feature>